<dbReference type="PROSITE" id="PS00028">
    <property type="entry name" value="ZINC_FINGER_C2H2_1"/>
    <property type="match status" value="1"/>
</dbReference>
<organism evidence="8 9">
    <name type="scientific">Rhynchospora tenuis</name>
    <dbReference type="NCBI Taxonomy" id="198213"/>
    <lineage>
        <taxon>Eukaryota</taxon>
        <taxon>Viridiplantae</taxon>
        <taxon>Streptophyta</taxon>
        <taxon>Embryophyta</taxon>
        <taxon>Tracheophyta</taxon>
        <taxon>Spermatophyta</taxon>
        <taxon>Magnoliopsida</taxon>
        <taxon>Liliopsida</taxon>
        <taxon>Poales</taxon>
        <taxon>Cyperaceae</taxon>
        <taxon>Cyperoideae</taxon>
        <taxon>Rhynchosporeae</taxon>
        <taxon>Rhynchospora</taxon>
    </lineage>
</organism>
<protein>
    <recommendedName>
        <fullName evidence="7">C2H2-type domain-containing protein</fullName>
    </recommendedName>
</protein>
<dbReference type="EMBL" id="JAMRDG010000001">
    <property type="protein sequence ID" value="KAJ3704839.1"/>
    <property type="molecule type" value="Genomic_DNA"/>
</dbReference>
<evidence type="ECO:0000313" key="8">
    <source>
        <dbReference type="EMBL" id="KAJ3704839.1"/>
    </source>
</evidence>
<evidence type="ECO:0000313" key="9">
    <source>
        <dbReference type="Proteomes" id="UP001210211"/>
    </source>
</evidence>
<evidence type="ECO:0000259" key="7">
    <source>
        <dbReference type="PROSITE" id="PS50157"/>
    </source>
</evidence>
<evidence type="ECO:0000256" key="6">
    <source>
        <dbReference type="PROSITE-ProRule" id="PRU00042"/>
    </source>
</evidence>
<name>A0AAD5ZVJ4_9POAL</name>
<dbReference type="GO" id="GO:0009788">
    <property type="term" value="P:negative regulation of abscisic acid-activated signaling pathway"/>
    <property type="evidence" value="ECO:0007669"/>
    <property type="project" value="InterPro"/>
</dbReference>
<dbReference type="InterPro" id="IPR036236">
    <property type="entry name" value="Znf_C2H2_sf"/>
</dbReference>
<keyword evidence="9" id="KW-1185">Reference proteome</keyword>
<keyword evidence="3 6" id="KW-0863">Zinc-finger</keyword>
<dbReference type="PANTHER" id="PTHR47287">
    <property type="entry name" value="C2H2 AND C2HC ZINC FINGERS SUPERFAMILY PROTEIN"/>
    <property type="match status" value="1"/>
</dbReference>
<dbReference type="GO" id="GO:0008270">
    <property type="term" value="F:zinc ion binding"/>
    <property type="evidence" value="ECO:0007669"/>
    <property type="project" value="UniProtKB-KW"/>
</dbReference>
<accession>A0AAD5ZVJ4</accession>
<dbReference type="AlphaFoldDB" id="A0AAD5ZVJ4"/>
<comment type="caution">
    <text evidence="8">The sequence shown here is derived from an EMBL/GenBank/DDBJ whole genome shotgun (WGS) entry which is preliminary data.</text>
</comment>
<keyword evidence="5" id="KW-0539">Nucleus</keyword>
<dbReference type="InterPro" id="IPR013087">
    <property type="entry name" value="Znf_C2H2_type"/>
</dbReference>
<comment type="subcellular location">
    <subcellularLocation>
        <location evidence="1">Nucleus</location>
    </subcellularLocation>
</comment>
<dbReference type="InterPro" id="IPR044246">
    <property type="entry name" value="ZFP3-like"/>
</dbReference>
<dbReference type="PROSITE" id="PS50157">
    <property type="entry name" value="ZINC_FINGER_C2H2_2"/>
    <property type="match status" value="1"/>
</dbReference>
<keyword evidence="4" id="KW-0862">Zinc</keyword>
<evidence type="ECO:0000256" key="3">
    <source>
        <dbReference type="ARBA" id="ARBA00022771"/>
    </source>
</evidence>
<dbReference type="Proteomes" id="UP001210211">
    <property type="component" value="Unassembled WGS sequence"/>
</dbReference>
<evidence type="ECO:0000256" key="5">
    <source>
        <dbReference type="ARBA" id="ARBA00023242"/>
    </source>
</evidence>
<evidence type="ECO:0000256" key="2">
    <source>
        <dbReference type="ARBA" id="ARBA00022723"/>
    </source>
</evidence>
<dbReference type="SUPFAM" id="SSF57667">
    <property type="entry name" value="beta-beta-alpha zinc fingers"/>
    <property type="match status" value="1"/>
</dbReference>
<gene>
    <name evidence="8" type="ORF">LUZ61_008544</name>
</gene>
<dbReference type="GO" id="GO:0005634">
    <property type="term" value="C:nucleus"/>
    <property type="evidence" value="ECO:0007669"/>
    <property type="project" value="UniProtKB-SubCell"/>
</dbReference>
<dbReference type="Gene3D" id="3.30.160.60">
    <property type="entry name" value="Classic Zinc Finger"/>
    <property type="match status" value="1"/>
</dbReference>
<evidence type="ECO:0000256" key="1">
    <source>
        <dbReference type="ARBA" id="ARBA00004123"/>
    </source>
</evidence>
<keyword evidence="2" id="KW-0479">Metal-binding</keyword>
<reference evidence="8 9" key="1">
    <citation type="journal article" date="2022" name="Cell">
        <title>Repeat-based holocentromeres influence genome architecture and karyotype evolution.</title>
        <authorList>
            <person name="Hofstatter P.G."/>
            <person name="Thangavel G."/>
            <person name="Lux T."/>
            <person name="Neumann P."/>
            <person name="Vondrak T."/>
            <person name="Novak P."/>
            <person name="Zhang M."/>
            <person name="Costa L."/>
            <person name="Castellani M."/>
            <person name="Scott A."/>
            <person name="Toegelov H."/>
            <person name="Fuchs J."/>
            <person name="Mata-Sucre Y."/>
            <person name="Dias Y."/>
            <person name="Vanzela A.L.L."/>
            <person name="Huettel B."/>
            <person name="Almeida C.C.S."/>
            <person name="Simkova H."/>
            <person name="Souza G."/>
            <person name="Pedrosa-Harand A."/>
            <person name="Macas J."/>
            <person name="Mayer K.F.X."/>
            <person name="Houben A."/>
            <person name="Marques A."/>
        </authorList>
    </citation>
    <scope>NUCLEOTIDE SEQUENCE [LARGE SCALE GENOMIC DNA]</scope>
    <source>
        <strain evidence="8">RhyTen1mFocal</strain>
    </source>
</reference>
<proteinExistence type="predicted"/>
<sequence>MDQGEEELNLNLTLESSLLPEPERVFTCCYCRKKFRTPQALGGHQNAHKLERNMRKTRVIATGLHSKLIRRVDALQLNRKEDLNVVGVDVCTEIKDYEQEAFEIDLSLKL</sequence>
<evidence type="ECO:0000256" key="4">
    <source>
        <dbReference type="ARBA" id="ARBA00022833"/>
    </source>
</evidence>
<feature type="domain" description="C2H2-type" evidence="7">
    <location>
        <begin position="26"/>
        <end position="53"/>
    </location>
</feature>
<dbReference type="PANTHER" id="PTHR47287:SF9">
    <property type="entry name" value="ZINC FINGER PROTEIN 4-LIKE"/>
    <property type="match status" value="1"/>
</dbReference>